<dbReference type="RefSeq" id="XP_040677145.1">
    <property type="nucleotide sequence ID" value="XM_040824982.1"/>
</dbReference>
<feature type="chain" id="PRO_5002096130" evidence="1">
    <location>
        <begin position="19"/>
        <end position="229"/>
    </location>
</feature>
<dbReference type="EMBL" id="AZHE01000018">
    <property type="protein sequence ID" value="KHN96079.1"/>
    <property type="molecule type" value="Genomic_DNA"/>
</dbReference>
<dbReference type="GO" id="GO:0050482">
    <property type="term" value="P:arachidonate secretion"/>
    <property type="evidence" value="ECO:0007669"/>
    <property type="project" value="InterPro"/>
</dbReference>
<dbReference type="InterPro" id="IPR036444">
    <property type="entry name" value="PLipase_A2_dom_sf"/>
</dbReference>
<dbReference type="Proteomes" id="UP000030816">
    <property type="component" value="Unassembled WGS sequence"/>
</dbReference>
<name>A0A0B2WR30_METAS</name>
<feature type="signal peptide" evidence="1">
    <location>
        <begin position="1"/>
        <end position="18"/>
    </location>
</feature>
<keyword evidence="1" id="KW-0732">Signal</keyword>
<dbReference type="HOGENOM" id="CLU_1210078_0_0_1"/>
<dbReference type="Pfam" id="PF09056">
    <property type="entry name" value="Phospholip_A2_3"/>
    <property type="match status" value="1"/>
</dbReference>
<dbReference type="InterPro" id="IPR015141">
    <property type="entry name" value="PLipase_A2_prok/fun"/>
</dbReference>
<evidence type="ECO:0000256" key="1">
    <source>
        <dbReference type="SAM" id="SignalP"/>
    </source>
</evidence>
<gene>
    <name evidence="2" type="ORF">MAM_06184</name>
</gene>
<evidence type="ECO:0000313" key="3">
    <source>
        <dbReference type="Proteomes" id="UP000030816"/>
    </source>
</evidence>
<dbReference type="OrthoDB" id="5120271at2759"/>
<dbReference type="GO" id="GO:0004623">
    <property type="term" value="F:phospholipase A2 activity"/>
    <property type="evidence" value="ECO:0007669"/>
    <property type="project" value="InterPro"/>
</dbReference>
<dbReference type="GO" id="GO:0006644">
    <property type="term" value="P:phospholipid metabolic process"/>
    <property type="evidence" value="ECO:0007669"/>
    <property type="project" value="InterPro"/>
</dbReference>
<comment type="caution">
    <text evidence="2">The sequence shown here is derived from an EMBL/GenBank/DDBJ whole genome shotgun (WGS) entry which is preliminary data.</text>
</comment>
<keyword evidence="3" id="KW-1185">Reference proteome</keyword>
<proteinExistence type="predicted"/>
<organism evidence="2 3">
    <name type="scientific">Metarhizium album (strain ARSEF 1941)</name>
    <dbReference type="NCBI Taxonomy" id="1081103"/>
    <lineage>
        <taxon>Eukaryota</taxon>
        <taxon>Fungi</taxon>
        <taxon>Dikarya</taxon>
        <taxon>Ascomycota</taxon>
        <taxon>Pezizomycotina</taxon>
        <taxon>Sordariomycetes</taxon>
        <taxon>Hypocreomycetidae</taxon>
        <taxon>Hypocreales</taxon>
        <taxon>Clavicipitaceae</taxon>
        <taxon>Metarhizium</taxon>
    </lineage>
</organism>
<sequence>MRIVLCGLLVTAASLAWTLENPACGIGPERDKDKWVQRVQLLQHVCFDSDLDSFSKFRDTRDTPFVQQFQFDWTTDACTIVPNQASLAGSFAPACIKHDFCYRNLKPVGIFFESVRASVDENFFKDMSSTCPSWDDFLRIPLIPNCEAAAGLYYMGVRLLGEFAAKEDRTPRLYRDKPMQTPYLPDVGDSASTIWDNRECQGKTKRWREQQLQANPLRTDQKVHTPANV</sequence>
<reference evidence="2 3" key="1">
    <citation type="journal article" date="2014" name="Proc. Natl. Acad. Sci. U.S.A.">
        <title>Trajectory and genomic determinants of fungal-pathogen speciation and host adaptation.</title>
        <authorList>
            <person name="Hu X."/>
            <person name="Xiao G."/>
            <person name="Zheng P."/>
            <person name="Shang Y."/>
            <person name="Su Y."/>
            <person name="Zhang X."/>
            <person name="Liu X."/>
            <person name="Zhan S."/>
            <person name="St Leger R.J."/>
            <person name="Wang C."/>
        </authorList>
    </citation>
    <scope>NUCLEOTIDE SEQUENCE [LARGE SCALE GENOMIC DNA]</scope>
    <source>
        <strain evidence="2 3">ARSEF 1941</strain>
    </source>
</reference>
<dbReference type="AlphaFoldDB" id="A0A0B2WR30"/>
<protein>
    <submittedName>
        <fullName evidence="2">Phospholipase A2</fullName>
    </submittedName>
</protein>
<dbReference type="GeneID" id="63740639"/>
<evidence type="ECO:0000313" key="2">
    <source>
        <dbReference type="EMBL" id="KHN96079.1"/>
    </source>
</evidence>
<dbReference type="SUPFAM" id="SSF48619">
    <property type="entry name" value="Phospholipase A2, PLA2"/>
    <property type="match status" value="1"/>
</dbReference>
<dbReference type="Gene3D" id="1.20.90.10">
    <property type="entry name" value="Phospholipase A2 domain"/>
    <property type="match status" value="1"/>
</dbReference>
<accession>A0A0B2WR30</accession>